<protein>
    <submittedName>
        <fullName evidence="1">Uncharacterized protein</fullName>
    </submittedName>
</protein>
<sequence>MADLKLSAVETEQVRDVRSRLNRKAVSEAALNALGAAFLQTCGRVDIGASEPVAVTNLSGELVVKAAATADMKLLARLVATLAEHRQKTPKVWTALVAAGAPQAILSRRLVLAGREAPAEVAP</sequence>
<dbReference type="OrthoDB" id="7210992at2"/>
<dbReference type="KEGG" id="cmb:CSW64_07080"/>
<dbReference type="RefSeq" id="WP_099621451.1">
    <property type="nucleotide sequence ID" value="NZ_CP024201.1"/>
</dbReference>
<gene>
    <name evidence="1" type="ORF">CSW64_07080</name>
</gene>
<reference evidence="1 2" key="1">
    <citation type="submission" date="2017-10" db="EMBL/GenBank/DDBJ databases">
        <title>Genome sequence of Caulobacter mirabilis FWC38.</title>
        <authorList>
            <person name="Fiebig A."/>
            <person name="Crosson S."/>
        </authorList>
    </citation>
    <scope>NUCLEOTIDE SEQUENCE [LARGE SCALE GENOMIC DNA]</scope>
    <source>
        <strain evidence="1 2">FWC 38</strain>
    </source>
</reference>
<accession>A0A2D2AW08</accession>
<name>A0A2D2AW08_9CAUL</name>
<organism evidence="1 2">
    <name type="scientific">Caulobacter mirabilis</name>
    <dbReference type="NCBI Taxonomy" id="69666"/>
    <lineage>
        <taxon>Bacteria</taxon>
        <taxon>Pseudomonadati</taxon>
        <taxon>Pseudomonadota</taxon>
        <taxon>Alphaproteobacteria</taxon>
        <taxon>Caulobacterales</taxon>
        <taxon>Caulobacteraceae</taxon>
        <taxon>Caulobacter</taxon>
    </lineage>
</organism>
<dbReference type="EMBL" id="CP024201">
    <property type="protein sequence ID" value="ATQ42194.1"/>
    <property type="molecule type" value="Genomic_DNA"/>
</dbReference>
<keyword evidence="2" id="KW-1185">Reference proteome</keyword>
<dbReference type="Proteomes" id="UP000228945">
    <property type="component" value="Chromosome"/>
</dbReference>
<proteinExistence type="predicted"/>
<evidence type="ECO:0000313" key="2">
    <source>
        <dbReference type="Proteomes" id="UP000228945"/>
    </source>
</evidence>
<evidence type="ECO:0000313" key="1">
    <source>
        <dbReference type="EMBL" id="ATQ42194.1"/>
    </source>
</evidence>
<dbReference type="AlphaFoldDB" id="A0A2D2AW08"/>